<dbReference type="InterPro" id="IPR011701">
    <property type="entry name" value="MFS"/>
</dbReference>
<keyword evidence="2 6" id="KW-0812">Transmembrane</keyword>
<sequence length="568" mass="60324">MSASVIAGPDETSPLLATPIPGIDSAVTPITDVLSDTEHEETDGGRGTDDAPEGGVVGRKAPPRMAVVFPAICMGTFLAAADGTIVLVSYATISSELDALNLASWIMTAYTLALASCQPLYGKLCDVFGRKQCLLAAYALFAAGCLACGLAKSIEQLILARVLQAVGAAGLSTVISILLTALVPPEDRGIWQGVLNVVYSVGAGLGAPLGGFLSGTVGWRWSFFMQVPLCVVAIVLVVFCLDGDIGLTHEQNNDKETLQCKLRRIDFLGSGSLVVTITALMFALDRGSNVSWVAVETLVPFFVFVLAALWFVYVESHVAREPIVPFAITLTRDLVPIYISSFLCFFALSALDFSLPLYYQVKDQLTPQEASLYMLPAIAAGVFGALIAGFWMRHTGQFYWAVNIGFGVQCTGALMAFLMSGAVCEFTAGLVLSQVVSEIGVGTLIVAALIAVISHSSPGNVAVVTAAYYAIRSLGAVLGVSTVSTVYQQVLRRVLLVELGRFDVDADSIIEEVRKDIDTLKTLDPKIADIVRDCYGQALNKGFLLIFFAVLIAAIPASRIRPVGVIKK</sequence>
<feature type="transmembrane region" description="Helical" evidence="6">
    <location>
        <begin position="466"/>
        <end position="487"/>
    </location>
</feature>
<feature type="transmembrane region" description="Helical" evidence="6">
    <location>
        <begin position="158"/>
        <end position="182"/>
    </location>
</feature>
<feature type="transmembrane region" description="Helical" evidence="6">
    <location>
        <begin position="431"/>
        <end position="454"/>
    </location>
</feature>
<dbReference type="PROSITE" id="PS50850">
    <property type="entry name" value="MFS"/>
    <property type="match status" value="1"/>
</dbReference>
<name>S3CRP0_OPHP1</name>
<dbReference type="PANTHER" id="PTHR23501">
    <property type="entry name" value="MAJOR FACILITATOR SUPERFAMILY"/>
    <property type="match status" value="1"/>
</dbReference>
<dbReference type="InterPro" id="IPR036259">
    <property type="entry name" value="MFS_trans_sf"/>
</dbReference>
<evidence type="ECO:0000256" key="3">
    <source>
        <dbReference type="ARBA" id="ARBA00022989"/>
    </source>
</evidence>
<protein>
    <submittedName>
        <fullName evidence="8">Mfs transporter</fullName>
    </submittedName>
</protein>
<dbReference type="eggNOG" id="KOG0254">
    <property type="taxonomic scope" value="Eukaryota"/>
</dbReference>
<proteinExistence type="predicted"/>
<feature type="region of interest" description="Disordered" evidence="5">
    <location>
        <begin position="36"/>
        <end position="58"/>
    </location>
</feature>
<evidence type="ECO:0000313" key="9">
    <source>
        <dbReference type="Proteomes" id="UP000016923"/>
    </source>
</evidence>
<evidence type="ECO:0000256" key="2">
    <source>
        <dbReference type="ARBA" id="ARBA00022692"/>
    </source>
</evidence>
<evidence type="ECO:0000256" key="5">
    <source>
        <dbReference type="SAM" id="MobiDB-lite"/>
    </source>
</evidence>
<dbReference type="OrthoDB" id="3437016at2759"/>
<feature type="transmembrane region" description="Helical" evidence="6">
    <location>
        <begin position="223"/>
        <end position="245"/>
    </location>
</feature>
<feature type="transmembrane region" description="Helical" evidence="6">
    <location>
        <begin position="290"/>
        <end position="314"/>
    </location>
</feature>
<organism evidence="8 9">
    <name type="scientific">Ophiostoma piceae (strain UAMH 11346)</name>
    <name type="common">Sap stain fungus</name>
    <dbReference type="NCBI Taxonomy" id="1262450"/>
    <lineage>
        <taxon>Eukaryota</taxon>
        <taxon>Fungi</taxon>
        <taxon>Dikarya</taxon>
        <taxon>Ascomycota</taxon>
        <taxon>Pezizomycotina</taxon>
        <taxon>Sordariomycetes</taxon>
        <taxon>Sordariomycetidae</taxon>
        <taxon>Ophiostomatales</taxon>
        <taxon>Ophiostomataceae</taxon>
        <taxon>Ophiostoma</taxon>
    </lineage>
</organism>
<dbReference type="GO" id="GO:0000329">
    <property type="term" value="C:fungal-type vacuole membrane"/>
    <property type="evidence" value="ECO:0007669"/>
    <property type="project" value="TreeGrafter"/>
</dbReference>
<accession>S3CRP0</accession>
<feature type="transmembrane region" description="Helical" evidence="6">
    <location>
        <begin position="67"/>
        <end position="90"/>
    </location>
</feature>
<feature type="transmembrane region" description="Helical" evidence="6">
    <location>
        <begin position="398"/>
        <end position="419"/>
    </location>
</feature>
<gene>
    <name evidence="8" type="ORF">F503_02058</name>
</gene>
<dbReference type="GO" id="GO:0015174">
    <property type="term" value="F:basic amino acid transmembrane transporter activity"/>
    <property type="evidence" value="ECO:0007669"/>
    <property type="project" value="TreeGrafter"/>
</dbReference>
<evidence type="ECO:0000256" key="6">
    <source>
        <dbReference type="SAM" id="Phobius"/>
    </source>
</evidence>
<evidence type="ECO:0000256" key="4">
    <source>
        <dbReference type="ARBA" id="ARBA00023136"/>
    </source>
</evidence>
<keyword evidence="3 6" id="KW-1133">Transmembrane helix</keyword>
<reference evidence="8 9" key="1">
    <citation type="journal article" date="2013" name="BMC Genomics">
        <title>The genome and transcriptome of the pine saprophyte Ophiostoma piceae, and a comparison with the bark beetle-associated pine pathogen Grosmannia clavigera.</title>
        <authorList>
            <person name="Haridas S."/>
            <person name="Wang Y."/>
            <person name="Lim L."/>
            <person name="Massoumi Alamouti S."/>
            <person name="Jackman S."/>
            <person name="Docking R."/>
            <person name="Robertson G."/>
            <person name="Birol I."/>
            <person name="Bohlmann J."/>
            <person name="Breuil C."/>
        </authorList>
    </citation>
    <scope>NUCLEOTIDE SEQUENCE [LARGE SCALE GENOMIC DNA]</scope>
    <source>
        <strain evidence="8 9">UAMH 11346</strain>
    </source>
</reference>
<feature type="transmembrane region" description="Helical" evidence="6">
    <location>
        <begin position="335"/>
        <end position="359"/>
    </location>
</feature>
<dbReference type="AlphaFoldDB" id="S3CRP0"/>
<keyword evidence="4 6" id="KW-0472">Membrane</keyword>
<dbReference type="EMBL" id="KE148169">
    <property type="protein sequence ID" value="EPE03320.1"/>
    <property type="molecule type" value="Genomic_DNA"/>
</dbReference>
<dbReference type="Pfam" id="PF07690">
    <property type="entry name" value="MFS_1"/>
    <property type="match status" value="1"/>
</dbReference>
<feature type="transmembrane region" description="Helical" evidence="6">
    <location>
        <begin position="542"/>
        <end position="560"/>
    </location>
</feature>
<dbReference type="Gene3D" id="1.20.1720.10">
    <property type="entry name" value="Multidrug resistance protein D"/>
    <property type="match status" value="1"/>
</dbReference>
<comment type="subcellular location">
    <subcellularLocation>
        <location evidence="1">Membrane</location>
        <topology evidence="1">Multi-pass membrane protein</topology>
    </subcellularLocation>
</comment>
<dbReference type="Gene3D" id="1.20.1250.20">
    <property type="entry name" value="MFS general substrate transporter like domains"/>
    <property type="match status" value="1"/>
</dbReference>
<evidence type="ECO:0000313" key="8">
    <source>
        <dbReference type="EMBL" id="EPE03320.1"/>
    </source>
</evidence>
<feature type="transmembrane region" description="Helical" evidence="6">
    <location>
        <begin position="102"/>
        <end position="121"/>
    </location>
</feature>
<dbReference type="OMA" id="TICCYLM"/>
<dbReference type="InterPro" id="IPR020846">
    <property type="entry name" value="MFS_dom"/>
</dbReference>
<dbReference type="Proteomes" id="UP000016923">
    <property type="component" value="Unassembled WGS sequence"/>
</dbReference>
<feature type="transmembrane region" description="Helical" evidence="6">
    <location>
        <begin position="133"/>
        <end position="152"/>
    </location>
</feature>
<evidence type="ECO:0000259" key="7">
    <source>
        <dbReference type="PROSITE" id="PS50850"/>
    </source>
</evidence>
<feature type="domain" description="Major facilitator superfamily (MFS) profile" evidence="7">
    <location>
        <begin position="68"/>
        <end position="565"/>
    </location>
</feature>
<dbReference type="PANTHER" id="PTHR23501:SF84">
    <property type="entry name" value="VACUOLAR MEMBRANE AMINO ACID UPTAKE TRANSPORTER FNX2"/>
    <property type="match status" value="1"/>
</dbReference>
<dbReference type="SUPFAM" id="SSF103473">
    <property type="entry name" value="MFS general substrate transporter"/>
    <property type="match status" value="1"/>
</dbReference>
<feature type="transmembrane region" description="Helical" evidence="6">
    <location>
        <begin position="371"/>
        <end position="391"/>
    </location>
</feature>
<feature type="transmembrane region" description="Helical" evidence="6">
    <location>
        <begin position="265"/>
        <end position="284"/>
    </location>
</feature>
<dbReference type="VEuPathDB" id="FungiDB:F503_02058"/>
<evidence type="ECO:0000256" key="1">
    <source>
        <dbReference type="ARBA" id="ARBA00004141"/>
    </source>
</evidence>
<dbReference type="PRINTS" id="PR01036">
    <property type="entry name" value="TCRTETB"/>
</dbReference>
<dbReference type="HOGENOM" id="CLU_000960_22_3_1"/>
<keyword evidence="9" id="KW-1185">Reference proteome</keyword>
<feature type="transmembrane region" description="Helical" evidence="6">
    <location>
        <begin position="194"/>
        <end position="217"/>
    </location>
</feature>